<reference evidence="15 17" key="1">
    <citation type="submission" date="2019-03" db="EMBL/GenBank/DDBJ databases">
        <title>Vagococcus sp. was isolated fron gut of Carduelis flavirostris.</title>
        <authorList>
            <person name="Ge Y."/>
        </authorList>
    </citation>
    <scope>NUCLEOTIDE SEQUENCE [LARGE SCALE GENOMIC DNA]</scope>
    <source>
        <strain evidence="15 17">CF-210</strain>
    </source>
</reference>
<evidence type="ECO:0000256" key="5">
    <source>
        <dbReference type="ARBA" id="ARBA00022448"/>
    </source>
</evidence>
<comment type="similarity">
    <text evidence="3 12">Belongs to the PstS family.</text>
</comment>
<evidence type="ECO:0000256" key="12">
    <source>
        <dbReference type="RuleBase" id="RU367119"/>
    </source>
</evidence>
<comment type="function">
    <text evidence="1">Part of the ABC transporter complex PstSACB involved in phosphate import.</text>
</comment>
<evidence type="ECO:0000256" key="4">
    <source>
        <dbReference type="ARBA" id="ARBA00011529"/>
    </source>
</evidence>
<dbReference type="FunFam" id="3.40.190.10:FF:000107">
    <property type="entry name" value="Phosphate ABC transporter, phosphate-binding protein"/>
    <property type="match status" value="1"/>
</dbReference>
<dbReference type="GO" id="GO:0042301">
    <property type="term" value="F:phosphate ion binding"/>
    <property type="evidence" value="ECO:0007669"/>
    <property type="project" value="UniProtKB-UniRule"/>
</dbReference>
<evidence type="ECO:0000313" key="16">
    <source>
        <dbReference type="Proteomes" id="UP000296883"/>
    </source>
</evidence>
<proteinExistence type="inferred from homology"/>
<comment type="subunit">
    <text evidence="4 12">The complex is composed of two ATP-binding proteins (PstB), two transmembrane proteins (PstC and PstA) and a solute-binding protein (PstS).</text>
</comment>
<keyword evidence="6 12" id="KW-1003">Cell membrane</keyword>
<dbReference type="GO" id="GO:0006817">
    <property type="term" value="P:phosphate ion transport"/>
    <property type="evidence" value="ECO:0007669"/>
    <property type="project" value="UniProtKB-UniRule"/>
</dbReference>
<evidence type="ECO:0000256" key="9">
    <source>
        <dbReference type="ARBA" id="ARBA00023136"/>
    </source>
</evidence>
<evidence type="ECO:0000256" key="6">
    <source>
        <dbReference type="ARBA" id="ARBA00022475"/>
    </source>
</evidence>
<keyword evidence="11 12" id="KW-0449">Lipoprotein</keyword>
<evidence type="ECO:0000256" key="8">
    <source>
        <dbReference type="ARBA" id="ARBA00022729"/>
    </source>
</evidence>
<dbReference type="NCBIfam" id="TIGR02136">
    <property type="entry name" value="ptsS_2"/>
    <property type="match status" value="1"/>
</dbReference>
<dbReference type="AlphaFoldDB" id="A0AAJ5EER3"/>
<dbReference type="GO" id="GO:0005886">
    <property type="term" value="C:plasma membrane"/>
    <property type="evidence" value="ECO:0007669"/>
    <property type="project" value="UniProtKB-SubCell"/>
</dbReference>
<accession>A0AAJ5EER3</accession>
<organism evidence="15 17">
    <name type="scientific">Vagococcus xieshaowenii</name>
    <dbReference type="NCBI Taxonomy" id="2562451"/>
    <lineage>
        <taxon>Bacteria</taxon>
        <taxon>Bacillati</taxon>
        <taxon>Bacillota</taxon>
        <taxon>Bacilli</taxon>
        <taxon>Lactobacillales</taxon>
        <taxon>Enterococcaceae</taxon>
        <taxon>Vagococcus</taxon>
    </lineage>
</organism>
<gene>
    <name evidence="15" type="primary">pstS</name>
    <name evidence="15" type="ORF">E4031_07335</name>
    <name evidence="14" type="ORF">E4Z98_04440</name>
</gene>
<dbReference type="InterPro" id="IPR050811">
    <property type="entry name" value="Phosphate_ABC_transporter"/>
</dbReference>
<keyword evidence="7 12" id="KW-0592">Phosphate transport</keyword>
<keyword evidence="9" id="KW-0472">Membrane</keyword>
<evidence type="ECO:0000256" key="1">
    <source>
        <dbReference type="ARBA" id="ARBA00002841"/>
    </source>
</evidence>
<dbReference type="CDD" id="cd13653">
    <property type="entry name" value="PBP2_phosphate_like_1"/>
    <property type="match status" value="1"/>
</dbReference>
<dbReference type="Gene3D" id="3.40.190.10">
    <property type="entry name" value="Periplasmic binding protein-like II"/>
    <property type="match status" value="2"/>
</dbReference>
<dbReference type="Pfam" id="PF12849">
    <property type="entry name" value="PBP_like_2"/>
    <property type="match status" value="1"/>
</dbReference>
<keyword evidence="5 12" id="KW-0813">Transport</keyword>
<dbReference type="InterPro" id="IPR011862">
    <property type="entry name" value="Phos-bd"/>
</dbReference>
<dbReference type="Proteomes" id="UP000296883">
    <property type="component" value="Chromosome"/>
</dbReference>
<dbReference type="SUPFAM" id="SSF53850">
    <property type="entry name" value="Periplasmic binding protein-like II"/>
    <property type="match status" value="1"/>
</dbReference>
<dbReference type="Proteomes" id="UP000297725">
    <property type="component" value="Unassembled WGS sequence"/>
</dbReference>
<evidence type="ECO:0000256" key="7">
    <source>
        <dbReference type="ARBA" id="ARBA00022592"/>
    </source>
</evidence>
<sequence>MKKNLLIMAGVSFVFLLTGCGSTSGKTSEEGKKQTEIVAVGSTALQPLVDKIKDIYQTDFPEYNISVQGGGSGTGLSQVSSGAVDIGNSDVFAEEKDGIDADKIVDNKVAVVGIGPVINKEVKVDNLTRQQLIDIFTGKVKNWKEVGGQDLEIVVVNRAEGSGTRATFEKWGLDGTKTIGTQEQDSSGTVKKIITQTPGAISYLAFSYFDDTFKALKIDGVEPTVENVTTNDWTIWAYEHMYISKDASEDVKTFIEYCLSDDVQKNVVEQLNYIPMTKMTINRDVEGNVTPV</sequence>
<comment type="subcellular location">
    <subcellularLocation>
        <location evidence="2 12">Cell membrane</location>
        <topology evidence="2 12">Lipid-anchor</topology>
    </subcellularLocation>
</comment>
<dbReference type="PROSITE" id="PS51257">
    <property type="entry name" value="PROKAR_LIPOPROTEIN"/>
    <property type="match status" value="1"/>
</dbReference>
<evidence type="ECO:0000256" key="3">
    <source>
        <dbReference type="ARBA" id="ARBA00008725"/>
    </source>
</evidence>
<evidence type="ECO:0000256" key="10">
    <source>
        <dbReference type="ARBA" id="ARBA00023139"/>
    </source>
</evidence>
<evidence type="ECO:0000256" key="11">
    <source>
        <dbReference type="ARBA" id="ARBA00023288"/>
    </source>
</evidence>
<comment type="function">
    <text evidence="12">Involved in the system for phosphate transport across the cytoplasmic membrane.</text>
</comment>
<dbReference type="RefSeq" id="WP_135254799.1">
    <property type="nucleotide sequence ID" value="NZ_CP038865.1"/>
</dbReference>
<protein>
    <recommendedName>
        <fullName evidence="12">Phosphate-binding protein</fullName>
    </recommendedName>
</protein>
<name>A0AAJ5EER3_9ENTE</name>
<evidence type="ECO:0000313" key="14">
    <source>
        <dbReference type="EMBL" id="QCA28599.1"/>
    </source>
</evidence>
<dbReference type="EMBL" id="CP038865">
    <property type="protein sequence ID" value="QCA28599.1"/>
    <property type="molecule type" value="Genomic_DNA"/>
</dbReference>
<evidence type="ECO:0000256" key="2">
    <source>
        <dbReference type="ARBA" id="ARBA00004193"/>
    </source>
</evidence>
<dbReference type="PANTHER" id="PTHR30570">
    <property type="entry name" value="PERIPLASMIC PHOSPHATE BINDING COMPONENT OF PHOSPHATE ABC TRANSPORTER"/>
    <property type="match status" value="1"/>
</dbReference>
<evidence type="ECO:0000313" key="17">
    <source>
        <dbReference type="Proteomes" id="UP000297725"/>
    </source>
</evidence>
<dbReference type="PANTHER" id="PTHR30570:SF4">
    <property type="entry name" value="PHOSPHATE-BINDING PROTEIN PSTS 1"/>
    <property type="match status" value="1"/>
</dbReference>
<evidence type="ECO:0000313" key="15">
    <source>
        <dbReference type="EMBL" id="TFZ40593.1"/>
    </source>
</evidence>
<reference evidence="14 16" key="2">
    <citation type="journal article" date="2020" name="Int. J. Syst. Evol. Microbiol.">
        <title>Vagococcus xieshaowenii sp. nov., isolated from snow finch (Montifringilla taczanowskii) cloacal content.</title>
        <authorList>
            <person name="Ge Y."/>
            <person name="Yang J."/>
            <person name="Lai X.H."/>
            <person name="Zhang G."/>
            <person name="Jin D."/>
            <person name="Lu S."/>
            <person name="Wang B."/>
            <person name="Huang Y."/>
            <person name="Huang Y."/>
            <person name="Ren Z."/>
            <person name="Zhang X."/>
            <person name="Xu J."/>
        </authorList>
    </citation>
    <scope>NUCLEOTIDE SEQUENCE [LARGE SCALE GENOMIC DNA]</scope>
    <source>
        <strain evidence="14">Personal::cf-49</strain>
        <strain evidence="16">personal::cf-49</strain>
    </source>
</reference>
<keyword evidence="8" id="KW-0732">Signal</keyword>
<dbReference type="EMBL" id="SRHU01000024">
    <property type="protein sequence ID" value="TFZ40593.1"/>
    <property type="molecule type" value="Genomic_DNA"/>
</dbReference>
<keyword evidence="10 12" id="KW-0564">Palmitate</keyword>
<feature type="domain" description="PBP" evidence="13">
    <location>
        <begin position="28"/>
        <end position="261"/>
    </location>
</feature>
<evidence type="ECO:0000259" key="13">
    <source>
        <dbReference type="Pfam" id="PF12849"/>
    </source>
</evidence>
<keyword evidence="16" id="KW-1185">Reference proteome</keyword>
<dbReference type="InterPro" id="IPR024370">
    <property type="entry name" value="PBP_domain"/>
</dbReference>